<comment type="caution">
    <text evidence="6">The sequence shown here is derived from an EMBL/GenBank/DDBJ whole genome shotgun (WGS) entry which is preliminary data.</text>
</comment>
<dbReference type="SUPFAM" id="SSF51905">
    <property type="entry name" value="FAD/NAD(P)-binding domain"/>
    <property type="match status" value="1"/>
</dbReference>
<dbReference type="GO" id="GO:0008115">
    <property type="term" value="F:sarcosine oxidase activity"/>
    <property type="evidence" value="ECO:0007669"/>
    <property type="project" value="UniProtKB-EC"/>
</dbReference>
<feature type="domain" description="FAD dependent oxidoreductase" evidence="5">
    <location>
        <begin position="9"/>
        <end position="361"/>
    </location>
</feature>
<comment type="cofactor">
    <cofactor evidence="1">
        <name>FAD</name>
        <dbReference type="ChEBI" id="CHEBI:57692"/>
    </cofactor>
</comment>
<accession>A0AAW8NDW4</accession>
<dbReference type="PANTHER" id="PTHR10961">
    <property type="entry name" value="PEROXISOMAL SARCOSINE OXIDASE"/>
    <property type="match status" value="1"/>
</dbReference>
<keyword evidence="4 6" id="KW-0560">Oxidoreductase</keyword>
<evidence type="ECO:0000256" key="1">
    <source>
        <dbReference type="ARBA" id="ARBA00001974"/>
    </source>
</evidence>
<protein>
    <submittedName>
        <fullName evidence="6">Sarcosine oxidase</fullName>
        <ecNumber evidence="6">1.5.3.1</ecNumber>
    </submittedName>
</protein>
<dbReference type="PANTHER" id="PTHR10961:SF7">
    <property type="entry name" value="FAD DEPENDENT OXIDOREDUCTASE DOMAIN-CONTAINING PROTEIN"/>
    <property type="match status" value="1"/>
</dbReference>
<evidence type="ECO:0000313" key="6">
    <source>
        <dbReference type="EMBL" id="MDR7165721.1"/>
    </source>
</evidence>
<dbReference type="InterPro" id="IPR045170">
    <property type="entry name" value="MTOX"/>
</dbReference>
<dbReference type="GO" id="GO:0050660">
    <property type="term" value="F:flavin adenine dinucleotide binding"/>
    <property type="evidence" value="ECO:0007669"/>
    <property type="project" value="InterPro"/>
</dbReference>
<keyword evidence="2" id="KW-0285">Flavoprotein</keyword>
<evidence type="ECO:0000256" key="4">
    <source>
        <dbReference type="ARBA" id="ARBA00023002"/>
    </source>
</evidence>
<dbReference type="EC" id="1.5.3.1" evidence="6"/>
<dbReference type="Gene3D" id="3.30.9.10">
    <property type="entry name" value="D-Amino Acid Oxidase, subunit A, domain 2"/>
    <property type="match status" value="1"/>
</dbReference>
<evidence type="ECO:0000259" key="5">
    <source>
        <dbReference type="Pfam" id="PF01266"/>
    </source>
</evidence>
<evidence type="ECO:0000313" key="7">
    <source>
        <dbReference type="Proteomes" id="UP001262032"/>
    </source>
</evidence>
<dbReference type="EMBL" id="JAVDWN010000018">
    <property type="protein sequence ID" value="MDR7165721.1"/>
    <property type="molecule type" value="Genomic_DNA"/>
</dbReference>
<sequence length="386" mass="42606">MSHVEQASVVIIGMGTVGSMVAWQLSQRAGGRVIGVEQHGIAHSYGAYAGESRLFRTAAYEGDHYTPLLIQSQRLWRELEQESGQDIYLQVGALTIAPSGSPKINSTLQAAERFSLPHEYLEGRELRNRFPQHDFDDDDVAVLDLGGGGLRPERAVLSATEAATQAGIEVWQHTTVVSIEEHHGRHLVSTTRGEILAEKIVLTAGPWGQQLLPELKSFTRVKSVPLTWFMPKQIKHFLPERFPVFVRDRGTTHLFGAPSLEGYAVKISRAAFPDWPLVDDVADIQKEHTRAELAETSQLATSYFPGLHPEPVRHSIHPDSYTADLTPIIDFSADGSRVIISGLSGRGFKFAPVLGSIAADLIHTGTSNLFEPERFSLAAHYRKLDH</sequence>
<dbReference type="SUPFAM" id="SSF54373">
    <property type="entry name" value="FAD-linked reductases, C-terminal domain"/>
    <property type="match status" value="1"/>
</dbReference>
<name>A0AAW8NDW4_PSEOX</name>
<dbReference type="Gene3D" id="3.50.50.60">
    <property type="entry name" value="FAD/NAD(P)-binding domain"/>
    <property type="match status" value="1"/>
</dbReference>
<evidence type="ECO:0000256" key="2">
    <source>
        <dbReference type="ARBA" id="ARBA00022630"/>
    </source>
</evidence>
<keyword evidence="3" id="KW-0274">FAD</keyword>
<dbReference type="NCBIfam" id="NF008425">
    <property type="entry name" value="PRK11259.1"/>
    <property type="match status" value="1"/>
</dbReference>
<dbReference type="InterPro" id="IPR036188">
    <property type="entry name" value="FAD/NAD-bd_sf"/>
</dbReference>
<dbReference type="InterPro" id="IPR006076">
    <property type="entry name" value="FAD-dep_OxRdtase"/>
</dbReference>
<proteinExistence type="predicted"/>
<dbReference type="AlphaFoldDB" id="A0AAW8NDW4"/>
<dbReference type="Proteomes" id="UP001262032">
    <property type="component" value="Unassembled WGS sequence"/>
</dbReference>
<dbReference type="RefSeq" id="WP_310258376.1">
    <property type="nucleotide sequence ID" value="NZ_JAVDWN010000018.1"/>
</dbReference>
<dbReference type="Pfam" id="PF01266">
    <property type="entry name" value="DAO"/>
    <property type="match status" value="1"/>
</dbReference>
<reference evidence="6" key="1">
    <citation type="submission" date="2023-07" db="EMBL/GenBank/DDBJ databases">
        <title>Sorghum-associated microbial communities from plants grown in Nebraska, USA.</title>
        <authorList>
            <person name="Schachtman D."/>
        </authorList>
    </citation>
    <scope>NUCLEOTIDE SEQUENCE</scope>
    <source>
        <strain evidence="6">BE261</strain>
    </source>
</reference>
<evidence type="ECO:0000256" key="3">
    <source>
        <dbReference type="ARBA" id="ARBA00022827"/>
    </source>
</evidence>
<gene>
    <name evidence="6" type="ORF">J2X12_003775</name>
</gene>
<organism evidence="6 7">
    <name type="scientific">Pseudarthrobacter oxydans</name>
    <name type="common">Arthrobacter oxydans</name>
    <dbReference type="NCBI Taxonomy" id="1671"/>
    <lineage>
        <taxon>Bacteria</taxon>
        <taxon>Bacillati</taxon>
        <taxon>Actinomycetota</taxon>
        <taxon>Actinomycetes</taxon>
        <taxon>Micrococcales</taxon>
        <taxon>Micrococcaceae</taxon>
        <taxon>Pseudarthrobacter</taxon>
    </lineage>
</organism>